<gene>
    <name evidence="1" type="ORF">SLEP1_g43207</name>
</gene>
<comment type="caution">
    <text evidence="1">The sequence shown here is derived from an EMBL/GenBank/DDBJ whole genome shotgun (WGS) entry which is preliminary data.</text>
</comment>
<proteinExistence type="predicted"/>
<accession>A0AAV5LC84</accession>
<evidence type="ECO:0000313" key="2">
    <source>
        <dbReference type="Proteomes" id="UP001054252"/>
    </source>
</evidence>
<reference evidence="1 2" key="1">
    <citation type="journal article" date="2021" name="Commun. Biol.">
        <title>The genome of Shorea leprosula (Dipterocarpaceae) highlights the ecological relevance of drought in aseasonal tropical rainforests.</title>
        <authorList>
            <person name="Ng K.K.S."/>
            <person name="Kobayashi M.J."/>
            <person name="Fawcett J.A."/>
            <person name="Hatakeyama M."/>
            <person name="Paape T."/>
            <person name="Ng C.H."/>
            <person name="Ang C.C."/>
            <person name="Tnah L.H."/>
            <person name="Lee C.T."/>
            <person name="Nishiyama T."/>
            <person name="Sese J."/>
            <person name="O'Brien M.J."/>
            <person name="Copetti D."/>
            <person name="Mohd Noor M.I."/>
            <person name="Ong R.C."/>
            <person name="Putra M."/>
            <person name="Sireger I.Z."/>
            <person name="Indrioko S."/>
            <person name="Kosugi Y."/>
            <person name="Izuno A."/>
            <person name="Isagi Y."/>
            <person name="Lee S.L."/>
            <person name="Shimizu K.K."/>
        </authorList>
    </citation>
    <scope>NUCLEOTIDE SEQUENCE [LARGE SCALE GENOMIC DNA]</scope>
    <source>
        <strain evidence="1">214</strain>
    </source>
</reference>
<dbReference type="Proteomes" id="UP001054252">
    <property type="component" value="Unassembled WGS sequence"/>
</dbReference>
<dbReference type="EMBL" id="BPVZ01000108">
    <property type="protein sequence ID" value="GKV34868.1"/>
    <property type="molecule type" value="Genomic_DNA"/>
</dbReference>
<evidence type="ECO:0000313" key="1">
    <source>
        <dbReference type="EMBL" id="GKV34868.1"/>
    </source>
</evidence>
<organism evidence="1 2">
    <name type="scientific">Rubroshorea leprosula</name>
    <dbReference type="NCBI Taxonomy" id="152421"/>
    <lineage>
        <taxon>Eukaryota</taxon>
        <taxon>Viridiplantae</taxon>
        <taxon>Streptophyta</taxon>
        <taxon>Embryophyta</taxon>
        <taxon>Tracheophyta</taxon>
        <taxon>Spermatophyta</taxon>
        <taxon>Magnoliopsida</taxon>
        <taxon>eudicotyledons</taxon>
        <taxon>Gunneridae</taxon>
        <taxon>Pentapetalae</taxon>
        <taxon>rosids</taxon>
        <taxon>malvids</taxon>
        <taxon>Malvales</taxon>
        <taxon>Dipterocarpaceae</taxon>
        <taxon>Rubroshorea</taxon>
    </lineage>
</organism>
<sequence>MFSSCRIKKKRRAWKAPAFAISLGSFSDGSLNRYNHPTQGPVF</sequence>
<dbReference type="AlphaFoldDB" id="A0AAV5LC84"/>
<evidence type="ECO:0008006" key="3">
    <source>
        <dbReference type="Google" id="ProtNLM"/>
    </source>
</evidence>
<protein>
    <recommendedName>
        <fullName evidence="3">Ribosomal protein L32</fullName>
    </recommendedName>
</protein>
<name>A0AAV5LC84_9ROSI</name>
<keyword evidence="2" id="KW-1185">Reference proteome</keyword>